<evidence type="ECO:0000256" key="1">
    <source>
        <dbReference type="SAM" id="MobiDB-lite"/>
    </source>
</evidence>
<sequence>MEASGSKPKTKIHKPGMSSRNFAANSNSQETSRNRVFVRRDSTPDILSFRYEKRTSEATKATEVPSYNLWKSRLDRRSSLPNCLAFGQKKNPTTSGHFVPSVLRRETKGIRKYSTSLGSTIINENQEQTTEITSGNDGQDRNDVVTPNRIEVLPKRNLGNRSLAVKVQQSGKAQTRIVILFLL</sequence>
<evidence type="ECO:0000313" key="3">
    <source>
        <dbReference type="Proteomes" id="UP001163046"/>
    </source>
</evidence>
<proteinExistence type="predicted"/>
<reference evidence="2" key="1">
    <citation type="submission" date="2023-01" db="EMBL/GenBank/DDBJ databases">
        <title>Genome assembly of the deep-sea coral Lophelia pertusa.</title>
        <authorList>
            <person name="Herrera S."/>
            <person name="Cordes E."/>
        </authorList>
    </citation>
    <scope>NUCLEOTIDE SEQUENCE</scope>
    <source>
        <strain evidence="2">USNM1676648</strain>
        <tissue evidence="2">Polyp</tissue>
    </source>
</reference>
<feature type="compositionally biased region" description="Polar residues" evidence="1">
    <location>
        <begin position="18"/>
        <end position="31"/>
    </location>
</feature>
<organism evidence="2 3">
    <name type="scientific">Desmophyllum pertusum</name>
    <dbReference type="NCBI Taxonomy" id="174260"/>
    <lineage>
        <taxon>Eukaryota</taxon>
        <taxon>Metazoa</taxon>
        <taxon>Cnidaria</taxon>
        <taxon>Anthozoa</taxon>
        <taxon>Hexacorallia</taxon>
        <taxon>Scleractinia</taxon>
        <taxon>Caryophylliina</taxon>
        <taxon>Caryophylliidae</taxon>
        <taxon>Desmophyllum</taxon>
    </lineage>
</organism>
<gene>
    <name evidence="2" type="ORF">OS493_027358</name>
</gene>
<keyword evidence="3" id="KW-1185">Reference proteome</keyword>
<protein>
    <submittedName>
        <fullName evidence="2">Uncharacterized protein</fullName>
    </submittedName>
</protein>
<feature type="region of interest" description="Disordered" evidence="1">
    <location>
        <begin position="1"/>
        <end position="39"/>
    </location>
</feature>
<name>A0A9W9Z0Z4_9CNID</name>
<dbReference type="Proteomes" id="UP001163046">
    <property type="component" value="Unassembled WGS sequence"/>
</dbReference>
<dbReference type="OrthoDB" id="10290164at2759"/>
<dbReference type="AlphaFoldDB" id="A0A9W9Z0Z4"/>
<evidence type="ECO:0000313" key="2">
    <source>
        <dbReference type="EMBL" id="KAJ7371244.1"/>
    </source>
</evidence>
<comment type="caution">
    <text evidence="2">The sequence shown here is derived from an EMBL/GenBank/DDBJ whole genome shotgun (WGS) entry which is preliminary data.</text>
</comment>
<accession>A0A9W9Z0Z4</accession>
<dbReference type="EMBL" id="MU826850">
    <property type="protein sequence ID" value="KAJ7371244.1"/>
    <property type="molecule type" value="Genomic_DNA"/>
</dbReference>